<evidence type="ECO:0000256" key="1">
    <source>
        <dbReference type="SAM" id="MobiDB-lite"/>
    </source>
</evidence>
<evidence type="ECO:0000313" key="3">
    <source>
        <dbReference type="Proteomes" id="UP000887116"/>
    </source>
</evidence>
<feature type="non-terminal residue" evidence="2">
    <location>
        <position position="120"/>
    </location>
</feature>
<proteinExistence type="predicted"/>
<feature type="compositionally biased region" description="Basic and acidic residues" evidence="1">
    <location>
        <begin position="42"/>
        <end position="58"/>
    </location>
</feature>
<accession>A0A8X6J0J2</accession>
<feature type="region of interest" description="Disordered" evidence="1">
    <location>
        <begin position="1"/>
        <end position="26"/>
    </location>
</feature>
<name>A0A8X6J0J2_TRICU</name>
<protein>
    <submittedName>
        <fullName evidence="2">Helitron_like_N domain-containing protein</fullName>
    </submittedName>
</protein>
<comment type="caution">
    <text evidence="2">The sequence shown here is derived from an EMBL/GenBank/DDBJ whole genome shotgun (WGS) entry which is preliminary data.</text>
</comment>
<sequence>MPPKKSNLCNRSKEARRKRLERAHQSEEQIVARNTTQRIRISESRIQKSKRQRDERLRQNVSRNRAAREQHIATFRVRERERQQASRALSRASCFRLAFEYAPDINYSANSKITIGTMDK</sequence>
<evidence type="ECO:0000313" key="2">
    <source>
        <dbReference type="EMBL" id="GFR04793.1"/>
    </source>
</evidence>
<gene>
    <name evidence="2" type="primary">evm_004144</name>
    <name evidence="2" type="ORF">TNCT_427681</name>
</gene>
<dbReference type="Proteomes" id="UP000887116">
    <property type="component" value="Unassembled WGS sequence"/>
</dbReference>
<keyword evidence="3" id="KW-1185">Reference proteome</keyword>
<reference evidence="2" key="1">
    <citation type="submission" date="2020-07" db="EMBL/GenBank/DDBJ databases">
        <title>Multicomponent nature underlies the extraordinary mechanical properties of spider dragline silk.</title>
        <authorList>
            <person name="Kono N."/>
            <person name="Nakamura H."/>
            <person name="Mori M."/>
            <person name="Yoshida Y."/>
            <person name="Ohtoshi R."/>
            <person name="Malay A.D."/>
            <person name="Moran D.A.P."/>
            <person name="Tomita M."/>
            <person name="Numata K."/>
            <person name="Arakawa K."/>
        </authorList>
    </citation>
    <scope>NUCLEOTIDE SEQUENCE</scope>
</reference>
<dbReference type="EMBL" id="BMAO01025773">
    <property type="protein sequence ID" value="GFR04793.1"/>
    <property type="molecule type" value="Genomic_DNA"/>
</dbReference>
<feature type="region of interest" description="Disordered" evidence="1">
    <location>
        <begin position="42"/>
        <end position="67"/>
    </location>
</feature>
<organism evidence="2 3">
    <name type="scientific">Trichonephila clavata</name>
    <name type="common">Joro spider</name>
    <name type="synonym">Nephila clavata</name>
    <dbReference type="NCBI Taxonomy" id="2740835"/>
    <lineage>
        <taxon>Eukaryota</taxon>
        <taxon>Metazoa</taxon>
        <taxon>Ecdysozoa</taxon>
        <taxon>Arthropoda</taxon>
        <taxon>Chelicerata</taxon>
        <taxon>Arachnida</taxon>
        <taxon>Araneae</taxon>
        <taxon>Araneomorphae</taxon>
        <taxon>Entelegynae</taxon>
        <taxon>Araneoidea</taxon>
        <taxon>Nephilidae</taxon>
        <taxon>Trichonephila</taxon>
    </lineage>
</organism>
<dbReference type="AlphaFoldDB" id="A0A8X6J0J2"/>
<dbReference type="OrthoDB" id="1728974at2759"/>